<dbReference type="Proteomes" id="UP001234787">
    <property type="component" value="Unassembled WGS sequence"/>
</dbReference>
<evidence type="ECO:0000256" key="1">
    <source>
        <dbReference type="SAM" id="MobiDB-lite"/>
    </source>
</evidence>
<feature type="region of interest" description="Disordered" evidence="1">
    <location>
        <begin position="1"/>
        <end position="37"/>
    </location>
</feature>
<protein>
    <submittedName>
        <fullName evidence="2">Uncharacterized protein</fullName>
    </submittedName>
</protein>
<gene>
    <name evidence="2" type="ORF">SUGI_1481680</name>
</gene>
<reference evidence="2" key="1">
    <citation type="submission" date="2022-12" db="EMBL/GenBank/DDBJ databases">
        <title>Chromosome-Level Genome Assembly of Japanese Cedar (Cryptomeriajaponica D. Don).</title>
        <authorList>
            <person name="Fujino T."/>
            <person name="Yamaguchi K."/>
            <person name="Yokoyama T."/>
            <person name="Hamanaka T."/>
            <person name="Harazono Y."/>
            <person name="Kamada H."/>
            <person name="Kobayashi W."/>
            <person name="Ujino-Ihara T."/>
            <person name="Uchiyama K."/>
            <person name="Matsumoto A."/>
            <person name="Izuno A."/>
            <person name="Tsumura Y."/>
            <person name="Toyoda A."/>
            <person name="Shigenobu S."/>
            <person name="Moriguchi Y."/>
            <person name="Ueno S."/>
            <person name="Kasahara M."/>
        </authorList>
    </citation>
    <scope>NUCLEOTIDE SEQUENCE</scope>
</reference>
<dbReference type="EMBL" id="BSEH01000580">
    <property type="protein sequence ID" value="GLJ58878.1"/>
    <property type="molecule type" value="Genomic_DNA"/>
</dbReference>
<evidence type="ECO:0000313" key="2">
    <source>
        <dbReference type="EMBL" id="GLJ58878.1"/>
    </source>
</evidence>
<name>A0AAD3NTG6_CRYJA</name>
<keyword evidence="3" id="KW-1185">Reference proteome</keyword>
<evidence type="ECO:0000313" key="3">
    <source>
        <dbReference type="Proteomes" id="UP001234787"/>
    </source>
</evidence>
<sequence length="90" mass="8962">MDGVASIDRRKSVGSGIASHGRRKGLPPTPVASEGTSTEALVSVPGFGSVPAASPVATLVSTTLALVPGGTDYAYATDAGPGLNQWEPRA</sequence>
<accession>A0AAD3NTG6</accession>
<dbReference type="AlphaFoldDB" id="A0AAD3NTG6"/>
<comment type="caution">
    <text evidence="2">The sequence shown here is derived from an EMBL/GenBank/DDBJ whole genome shotgun (WGS) entry which is preliminary data.</text>
</comment>
<organism evidence="2 3">
    <name type="scientific">Cryptomeria japonica</name>
    <name type="common">Japanese cedar</name>
    <name type="synonym">Cupressus japonica</name>
    <dbReference type="NCBI Taxonomy" id="3369"/>
    <lineage>
        <taxon>Eukaryota</taxon>
        <taxon>Viridiplantae</taxon>
        <taxon>Streptophyta</taxon>
        <taxon>Embryophyta</taxon>
        <taxon>Tracheophyta</taxon>
        <taxon>Spermatophyta</taxon>
        <taxon>Pinopsida</taxon>
        <taxon>Pinidae</taxon>
        <taxon>Conifers II</taxon>
        <taxon>Cupressales</taxon>
        <taxon>Cupressaceae</taxon>
        <taxon>Cryptomeria</taxon>
    </lineage>
</organism>
<proteinExistence type="predicted"/>